<organism evidence="2 3">
    <name type="scientific">Paenibacillus anaericanus</name>
    <dbReference type="NCBI Taxonomy" id="170367"/>
    <lineage>
        <taxon>Bacteria</taxon>
        <taxon>Bacillati</taxon>
        <taxon>Bacillota</taxon>
        <taxon>Bacilli</taxon>
        <taxon>Bacillales</taxon>
        <taxon>Paenibacillaceae</taxon>
        <taxon>Paenibacillus</taxon>
    </lineage>
</organism>
<gene>
    <name evidence="2" type="ORF">EJP82_08225</name>
</gene>
<dbReference type="AlphaFoldDB" id="A0A3S1BTR9"/>
<name>A0A3S1BTR9_9BACL</name>
<feature type="domain" description="BIG2" evidence="1">
    <location>
        <begin position="10"/>
        <end position="41"/>
    </location>
</feature>
<dbReference type="EMBL" id="RZNY01000005">
    <property type="protein sequence ID" value="RUT47295.1"/>
    <property type="molecule type" value="Genomic_DNA"/>
</dbReference>
<sequence length="57" mass="5969">MEGTLSFGRASSPADATNKKVLWTSSKPNVAAVDENGPVSAIGKVIRLLQLVLKMGN</sequence>
<reference evidence="2 3" key="1">
    <citation type="submission" date="2018-12" db="EMBL/GenBank/DDBJ databases">
        <authorList>
            <person name="Sun L."/>
            <person name="Chen Z."/>
        </authorList>
    </citation>
    <scope>NUCLEOTIDE SEQUENCE [LARGE SCALE GENOMIC DNA]</scope>
    <source>
        <strain evidence="2 3">DSM 15890</strain>
    </source>
</reference>
<evidence type="ECO:0000313" key="3">
    <source>
        <dbReference type="Proteomes" id="UP000279446"/>
    </source>
</evidence>
<dbReference type="Pfam" id="PF02368">
    <property type="entry name" value="Big_2"/>
    <property type="match status" value="1"/>
</dbReference>
<dbReference type="Gene3D" id="2.60.40.1080">
    <property type="match status" value="1"/>
</dbReference>
<dbReference type="Proteomes" id="UP000279446">
    <property type="component" value="Unassembled WGS sequence"/>
</dbReference>
<dbReference type="InterPro" id="IPR003343">
    <property type="entry name" value="Big_2"/>
</dbReference>
<proteinExistence type="predicted"/>
<comment type="caution">
    <text evidence="2">The sequence shown here is derived from an EMBL/GenBank/DDBJ whole genome shotgun (WGS) entry which is preliminary data.</text>
</comment>
<dbReference type="OrthoDB" id="1650483at2"/>
<evidence type="ECO:0000313" key="2">
    <source>
        <dbReference type="EMBL" id="RUT47295.1"/>
    </source>
</evidence>
<accession>A0A3S1BTR9</accession>
<dbReference type="SUPFAM" id="SSF49373">
    <property type="entry name" value="Invasin/intimin cell-adhesion fragments"/>
    <property type="match status" value="1"/>
</dbReference>
<protein>
    <recommendedName>
        <fullName evidence="1">BIG2 domain-containing protein</fullName>
    </recommendedName>
</protein>
<keyword evidence="3" id="KW-1185">Reference proteome</keyword>
<dbReference type="InterPro" id="IPR008964">
    <property type="entry name" value="Invasin/intimin_cell_adhesion"/>
</dbReference>
<evidence type="ECO:0000259" key="1">
    <source>
        <dbReference type="Pfam" id="PF02368"/>
    </source>
</evidence>